<feature type="region of interest" description="Disordered" evidence="6">
    <location>
        <begin position="351"/>
        <end position="379"/>
    </location>
</feature>
<sequence length="379" mass="41867">ILEGEREKRREMLVVELLIGQIREGIVKNITDFGAFIDLGGLDGLLHITDMSWGRVGHPSEVVGIGENLDVKVLDIDWDRERISLGLKQLLPYPWTDIDKKYPIGSRVHGKVVSITNYGAFIEIQKGVEGLVHISEMSWTRNIRHPSKLVNIGDEIEAVVLKVDTNDEKISLGMKQTEEDPWLALPEKYPTGTELAGTVRNLTSFGAFVEIEPGIDGLVHVSDMSWTRRVEHPSEVIDKGDEVQVLVLDVDAEQKRISLGIKQLLEDPWPEIVGRFSAGVEPPGSVARIQENGVVVDLGDDIEGFAPTSHLGIEDDDVLAEYFRPGEALVLKIIESDAANRRIVLEVMNLPDRKDVPEPPADAEADDDADAEADDDADA</sequence>
<evidence type="ECO:0000256" key="1">
    <source>
        <dbReference type="ARBA" id="ARBA00006767"/>
    </source>
</evidence>
<evidence type="ECO:0000256" key="4">
    <source>
        <dbReference type="ARBA" id="ARBA00022980"/>
    </source>
</evidence>
<comment type="similarity">
    <text evidence="1">Belongs to the bacterial ribosomal protein bS1 family.</text>
</comment>
<dbReference type="GO" id="GO:0003735">
    <property type="term" value="F:structural constituent of ribosome"/>
    <property type="evidence" value="ECO:0007669"/>
    <property type="project" value="TreeGrafter"/>
</dbReference>
<evidence type="ECO:0000313" key="8">
    <source>
        <dbReference type="EMBL" id="SVC51759.1"/>
    </source>
</evidence>
<dbReference type="PROSITE" id="PS50126">
    <property type="entry name" value="S1"/>
    <property type="match status" value="4"/>
</dbReference>
<dbReference type="PANTHER" id="PTHR10724">
    <property type="entry name" value="30S RIBOSOMAL PROTEIN S1"/>
    <property type="match status" value="1"/>
</dbReference>
<dbReference type="InterPro" id="IPR012340">
    <property type="entry name" value="NA-bd_OB-fold"/>
</dbReference>
<name>A0A382MSB1_9ZZZZ</name>
<feature type="domain" description="S1 motif" evidence="7">
    <location>
        <begin position="279"/>
        <end position="348"/>
    </location>
</feature>
<dbReference type="PRINTS" id="PR00681">
    <property type="entry name" value="RIBOSOMALS1"/>
</dbReference>
<feature type="non-terminal residue" evidence="8">
    <location>
        <position position="1"/>
    </location>
</feature>
<dbReference type="Pfam" id="PF00575">
    <property type="entry name" value="S1"/>
    <property type="match status" value="4"/>
</dbReference>
<feature type="domain" description="S1 motif" evidence="7">
    <location>
        <begin position="105"/>
        <end position="175"/>
    </location>
</feature>
<protein>
    <recommendedName>
        <fullName evidence="7">S1 motif domain-containing protein</fullName>
    </recommendedName>
</protein>
<dbReference type="PANTHER" id="PTHR10724:SF7">
    <property type="entry name" value="SMALL RIBOSOMAL SUBUNIT PROTEIN BS1C"/>
    <property type="match status" value="1"/>
</dbReference>
<feature type="domain" description="S1 motif" evidence="7">
    <location>
        <begin position="192"/>
        <end position="262"/>
    </location>
</feature>
<keyword evidence="4" id="KW-0689">Ribosomal protein</keyword>
<dbReference type="Gene3D" id="2.40.50.140">
    <property type="entry name" value="Nucleic acid-binding proteins"/>
    <property type="match status" value="4"/>
</dbReference>
<dbReference type="InterPro" id="IPR003029">
    <property type="entry name" value="S1_domain"/>
</dbReference>
<feature type="compositionally biased region" description="Acidic residues" evidence="6">
    <location>
        <begin position="361"/>
        <end position="379"/>
    </location>
</feature>
<keyword evidence="5" id="KW-0687">Ribonucleoprotein</keyword>
<gene>
    <name evidence="8" type="ORF">METZ01_LOCUS304613</name>
</gene>
<dbReference type="SUPFAM" id="SSF50249">
    <property type="entry name" value="Nucleic acid-binding proteins"/>
    <property type="match status" value="4"/>
</dbReference>
<organism evidence="8">
    <name type="scientific">marine metagenome</name>
    <dbReference type="NCBI Taxonomy" id="408172"/>
    <lineage>
        <taxon>unclassified sequences</taxon>
        <taxon>metagenomes</taxon>
        <taxon>ecological metagenomes</taxon>
    </lineage>
</organism>
<dbReference type="AlphaFoldDB" id="A0A382MSB1"/>
<keyword evidence="3" id="KW-0694">RNA-binding</keyword>
<dbReference type="EMBL" id="UINC01095571">
    <property type="protein sequence ID" value="SVC51759.1"/>
    <property type="molecule type" value="Genomic_DNA"/>
</dbReference>
<dbReference type="InterPro" id="IPR035104">
    <property type="entry name" value="Ribosomal_protein_S1-like"/>
</dbReference>
<keyword evidence="2" id="KW-0677">Repeat</keyword>
<feature type="domain" description="S1 motif" evidence="7">
    <location>
        <begin position="20"/>
        <end position="88"/>
    </location>
</feature>
<dbReference type="GO" id="GO:0006412">
    <property type="term" value="P:translation"/>
    <property type="evidence" value="ECO:0007669"/>
    <property type="project" value="TreeGrafter"/>
</dbReference>
<accession>A0A382MSB1</accession>
<evidence type="ECO:0000256" key="6">
    <source>
        <dbReference type="SAM" id="MobiDB-lite"/>
    </source>
</evidence>
<dbReference type="InterPro" id="IPR050437">
    <property type="entry name" value="Ribos_protein_bS1-like"/>
</dbReference>
<feature type="non-terminal residue" evidence="8">
    <location>
        <position position="379"/>
    </location>
</feature>
<evidence type="ECO:0000256" key="5">
    <source>
        <dbReference type="ARBA" id="ARBA00023274"/>
    </source>
</evidence>
<dbReference type="SMART" id="SM00316">
    <property type="entry name" value="S1"/>
    <property type="match status" value="4"/>
</dbReference>
<dbReference type="GO" id="GO:0003729">
    <property type="term" value="F:mRNA binding"/>
    <property type="evidence" value="ECO:0007669"/>
    <property type="project" value="TreeGrafter"/>
</dbReference>
<evidence type="ECO:0000259" key="7">
    <source>
        <dbReference type="PROSITE" id="PS50126"/>
    </source>
</evidence>
<dbReference type="CDD" id="cd05688">
    <property type="entry name" value="S1_RPS1_repeat_ec3"/>
    <property type="match status" value="1"/>
</dbReference>
<dbReference type="GO" id="GO:0022627">
    <property type="term" value="C:cytosolic small ribosomal subunit"/>
    <property type="evidence" value="ECO:0007669"/>
    <property type="project" value="TreeGrafter"/>
</dbReference>
<dbReference type="FunFam" id="2.40.50.140:FF:000011">
    <property type="entry name" value="30S ribosomal protein S1"/>
    <property type="match status" value="2"/>
</dbReference>
<proteinExistence type="inferred from homology"/>
<reference evidence="8" key="1">
    <citation type="submission" date="2018-05" db="EMBL/GenBank/DDBJ databases">
        <authorList>
            <person name="Lanie J.A."/>
            <person name="Ng W.-L."/>
            <person name="Kazmierczak K.M."/>
            <person name="Andrzejewski T.M."/>
            <person name="Davidsen T.M."/>
            <person name="Wayne K.J."/>
            <person name="Tettelin H."/>
            <person name="Glass J.I."/>
            <person name="Rusch D."/>
            <person name="Podicherti R."/>
            <person name="Tsui H.-C.T."/>
            <person name="Winkler M.E."/>
        </authorList>
    </citation>
    <scope>NUCLEOTIDE SEQUENCE</scope>
</reference>
<evidence type="ECO:0000256" key="3">
    <source>
        <dbReference type="ARBA" id="ARBA00022884"/>
    </source>
</evidence>
<evidence type="ECO:0000256" key="2">
    <source>
        <dbReference type="ARBA" id="ARBA00022737"/>
    </source>
</evidence>